<feature type="non-terminal residue" evidence="3">
    <location>
        <position position="381"/>
    </location>
</feature>
<feature type="transmembrane region" description="Helical" evidence="1">
    <location>
        <begin position="276"/>
        <end position="297"/>
    </location>
</feature>
<keyword evidence="1" id="KW-0812">Transmembrane</keyword>
<feature type="transmembrane region" description="Helical" evidence="1">
    <location>
        <begin position="251"/>
        <end position="271"/>
    </location>
</feature>
<name>A0A1Y1WMH1_9FUNG</name>
<dbReference type="OrthoDB" id="2140105at2759"/>
<dbReference type="EMBL" id="MCFD01000001">
    <property type="protein sequence ID" value="ORX74760.1"/>
    <property type="molecule type" value="Genomic_DNA"/>
</dbReference>
<reference evidence="3 4" key="1">
    <citation type="submission" date="2016-07" db="EMBL/GenBank/DDBJ databases">
        <title>Pervasive Adenine N6-methylation of Active Genes in Fungi.</title>
        <authorList>
            <consortium name="DOE Joint Genome Institute"/>
            <person name="Mondo S.J."/>
            <person name="Dannebaum R.O."/>
            <person name="Kuo R.C."/>
            <person name="Labutti K."/>
            <person name="Haridas S."/>
            <person name="Kuo A."/>
            <person name="Salamov A."/>
            <person name="Ahrendt S.R."/>
            <person name="Lipzen A."/>
            <person name="Sullivan W."/>
            <person name="Andreopoulos W.B."/>
            <person name="Clum A."/>
            <person name="Lindquist E."/>
            <person name="Daum C."/>
            <person name="Ramamoorthy G.K."/>
            <person name="Gryganskyi A."/>
            <person name="Culley D."/>
            <person name="Magnuson J.K."/>
            <person name="James T.Y."/>
            <person name="O'Malley M.A."/>
            <person name="Stajich J.E."/>
            <person name="Spatafora J.W."/>
            <person name="Visel A."/>
            <person name="Grigoriev I.V."/>
        </authorList>
    </citation>
    <scope>NUCLEOTIDE SEQUENCE [LARGE SCALE GENOMIC DNA]</scope>
    <source>
        <strain evidence="3 4">ATCC 12442</strain>
    </source>
</reference>
<dbReference type="GeneID" id="63802946"/>
<dbReference type="InterPro" id="IPR022703">
    <property type="entry name" value="DUF3533"/>
</dbReference>
<dbReference type="InterPro" id="IPR053001">
    <property type="entry name" value="MNNG_permease-like"/>
</dbReference>
<proteinExistence type="predicted"/>
<accession>A0A1Y1WMH1</accession>
<dbReference type="Proteomes" id="UP000193922">
    <property type="component" value="Unassembled WGS sequence"/>
</dbReference>
<comment type="caution">
    <text evidence="3">The sequence shown here is derived from an EMBL/GenBank/DDBJ whole genome shotgun (WGS) entry which is preliminary data.</text>
</comment>
<protein>
    <recommendedName>
        <fullName evidence="2">DUF3533 domain-containing protein</fullName>
    </recommendedName>
</protein>
<evidence type="ECO:0000256" key="1">
    <source>
        <dbReference type="SAM" id="Phobius"/>
    </source>
</evidence>
<evidence type="ECO:0000313" key="4">
    <source>
        <dbReference type="Proteomes" id="UP000193922"/>
    </source>
</evidence>
<dbReference type="AlphaFoldDB" id="A0A1Y1WMH1"/>
<dbReference type="Pfam" id="PF12051">
    <property type="entry name" value="DUF3533"/>
    <property type="match status" value="1"/>
</dbReference>
<dbReference type="PANTHER" id="PTHR34814">
    <property type="entry name" value="NITROSOGUANIDINE RESISTANCE PROTEIN SNG1"/>
    <property type="match status" value="1"/>
</dbReference>
<evidence type="ECO:0000313" key="3">
    <source>
        <dbReference type="EMBL" id="ORX74760.1"/>
    </source>
</evidence>
<organism evidence="3 4">
    <name type="scientific">Linderina pennispora</name>
    <dbReference type="NCBI Taxonomy" id="61395"/>
    <lineage>
        <taxon>Eukaryota</taxon>
        <taxon>Fungi</taxon>
        <taxon>Fungi incertae sedis</taxon>
        <taxon>Zoopagomycota</taxon>
        <taxon>Kickxellomycotina</taxon>
        <taxon>Kickxellomycetes</taxon>
        <taxon>Kickxellales</taxon>
        <taxon>Kickxellaceae</taxon>
        <taxon>Linderina</taxon>
    </lineage>
</organism>
<dbReference type="STRING" id="61395.A0A1Y1WMH1"/>
<dbReference type="RefSeq" id="XP_040747971.1">
    <property type="nucleotide sequence ID" value="XM_040886298.1"/>
</dbReference>
<feature type="transmembrane region" description="Helical" evidence="1">
    <location>
        <begin position="169"/>
        <end position="189"/>
    </location>
</feature>
<dbReference type="PANTHER" id="PTHR34814:SF2">
    <property type="entry name" value="DUF3533 DOMAIN-CONTAINING PROTEIN"/>
    <property type="match status" value="1"/>
</dbReference>
<feature type="transmembrane region" description="Helical" evidence="1">
    <location>
        <begin position="335"/>
        <end position="354"/>
    </location>
</feature>
<keyword evidence="1" id="KW-1133">Transmembrane helix</keyword>
<keyword evidence="1" id="KW-0472">Membrane</keyword>
<sequence>MIWVPLCLFYGCVYKRSTLAHNVSVQIVDLDGGPVGANITQMVMDIPETDSLPTWVRMGGFDSPESVETWVRKNALYNGSSYDPSQALTVIESSGRHPIGEMLFIKAGLTEAASVVSSQYSLQLVKAFQSQQMGLGGSDAAQTNAAALLQPIGYTTVEASPDNYNNAPFAFMFGCFCMLLCSLAVMIMWKLTTFPFFTKVRFRDLAIMWPALIVCMSLILSFYLSLAFLAYRGPDYSENALKYTAASFFKIWFIAAAVNSANALWLFNWFLNIPPLFIACPSVPTVICTVVACATAPELAPSFYKIFYAMPSYNGYRIFQYVVTGAYPHNGKHTGILIAEIVAMILFMTAGVWFRQLFVLRGIADSHGWFRGETYFHSEIP</sequence>
<evidence type="ECO:0000259" key="2">
    <source>
        <dbReference type="Pfam" id="PF12051"/>
    </source>
</evidence>
<feature type="transmembrane region" description="Helical" evidence="1">
    <location>
        <begin position="209"/>
        <end position="231"/>
    </location>
</feature>
<gene>
    <name evidence="3" type="ORF">DL89DRAFT_264559</name>
</gene>
<dbReference type="GO" id="GO:0016020">
    <property type="term" value="C:membrane"/>
    <property type="evidence" value="ECO:0007669"/>
    <property type="project" value="TreeGrafter"/>
</dbReference>
<keyword evidence="4" id="KW-1185">Reference proteome</keyword>
<feature type="domain" description="DUF3533" evidence="2">
    <location>
        <begin position="78"/>
        <end position="344"/>
    </location>
</feature>